<organism evidence="1 2">
    <name type="scientific">Stentor coeruleus</name>
    <dbReference type="NCBI Taxonomy" id="5963"/>
    <lineage>
        <taxon>Eukaryota</taxon>
        <taxon>Sar</taxon>
        <taxon>Alveolata</taxon>
        <taxon>Ciliophora</taxon>
        <taxon>Postciliodesmatophora</taxon>
        <taxon>Heterotrichea</taxon>
        <taxon>Heterotrichida</taxon>
        <taxon>Stentoridae</taxon>
        <taxon>Stentor</taxon>
    </lineage>
</organism>
<dbReference type="OrthoDB" id="285940at2759"/>
<dbReference type="Proteomes" id="UP000187209">
    <property type="component" value="Unassembled WGS sequence"/>
</dbReference>
<dbReference type="EMBL" id="MPUH01000468">
    <property type="protein sequence ID" value="OMJ79505.1"/>
    <property type="molecule type" value="Genomic_DNA"/>
</dbReference>
<reference evidence="1 2" key="1">
    <citation type="submission" date="2016-11" db="EMBL/GenBank/DDBJ databases">
        <title>The macronuclear genome of Stentor coeruleus: a giant cell with tiny introns.</title>
        <authorList>
            <person name="Slabodnick M."/>
            <person name="Ruby J.G."/>
            <person name="Reiff S.B."/>
            <person name="Swart E.C."/>
            <person name="Gosai S."/>
            <person name="Prabakaran S."/>
            <person name="Witkowska E."/>
            <person name="Larue G.E."/>
            <person name="Fisher S."/>
            <person name="Freeman R.M."/>
            <person name="Gunawardena J."/>
            <person name="Chu W."/>
            <person name="Stover N.A."/>
            <person name="Gregory B.D."/>
            <person name="Nowacki M."/>
            <person name="Derisi J."/>
            <person name="Roy S.W."/>
            <person name="Marshall W.F."/>
            <person name="Sood P."/>
        </authorList>
    </citation>
    <scope>NUCLEOTIDE SEQUENCE [LARGE SCALE GENOMIC DNA]</scope>
    <source>
        <strain evidence="1">WM001</strain>
    </source>
</reference>
<name>A0A1R2BSE7_9CILI</name>
<sequence length="291" mass="33975">MYSVYAYDKQKSSEELQDKDVMRSFLVHEKIKANRGKLCDSYSRRISDFIMHMKNHPTKINNYQSPLECTERPSDPLKFKGKPRIVVREYKTHRERLLESMSYASIHRPNPEYDNDYKKTLKVTKSTNEIHKRMYFKPKNNLERVIDVLKSRHVDITEYEPLKNKKHKKKTNVKHKKGQISGPDLDVFKQAQSDGESEILGDEEIPPKKIFAGLHNKTYFKGVTSMLIGTDSNVKMKSKIEEIAKIVLRNCNVRGKTCEKFLKIGEGKLVSNPEESVRDTYEKLKESMKSI</sequence>
<dbReference type="AlphaFoldDB" id="A0A1R2BSE7"/>
<gene>
    <name evidence="1" type="ORF">SteCoe_20470</name>
</gene>
<evidence type="ECO:0000313" key="1">
    <source>
        <dbReference type="EMBL" id="OMJ79505.1"/>
    </source>
</evidence>
<comment type="caution">
    <text evidence="1">The sequence shown here is derived from an EMBL/GenBank/DDBJ whole genome shotgun (WGS) entry which is preliminary data.</text>
</comment>
<protein>
    <submittedName>
        <fullName evidence="1">Uncharacterized protein</fullName>
    </submittedName>
</protein>
<accession>A0A1R2BSE7</accession>
<keyword evidence="2" id="KW-1185">Reference proteome</keyword>
<evidence type="ECO:0000313" key="2">
    <source>
        <dbReference type="Proteomes" id="UP000187209"/>
    </source>
</evidence>
<proteinExistence type="predicted"/>